<organism evidence="8 10">
    <name type="scientific">Pristionchus fissidentatus</name>
    <dbReference type="NCBI Taxonomy" id="1538716"/>
    <lineage>
        <taxon>Eukaryota</taxon>
        <taxon>Metazoa</taxon>
        <taxon>Ecdysozoa</taxon>
        <taxon>Nematoda</taxon>
        <taxon>Chromadorea</taxon>
        <taxon>Rhabditida</taxon>
        <taxon>Rhabditina</taxon>
        <taxon>Diplogasteromorpha</taxon>
        <taxon>Diplogasteroidea</taxon>
        <taxon>Neodiplogasteridae</taxon>
        <taxon>Pristionchus</taxon>
    </lineage>
</organism>
<evidence type="ECO:0000256" key="2">
    <source>
        <dbReference type="ARBA" id="ARBA00022679"/>
    </source>
</evidence>
<comment type="similarity">
    <text evidence="1">Belongs to the H-rev107 family.</text>
</comment>
<dbReference type="PROSITE" id="PS51934">
    <property type="entry name" value="LRAT"/>
    <property type="match status" value="1"/>
</dbReference>
<evidence type="ECO:0000256" key="3">
    <source>
        <dbReference type="ARBA" id="ARBA00022801"/>
    </source>
</evidence>
<feature type="region of interest" description="Disordered" evidence="5">
    <location>
        <begin position="1"/>
        <end position="54"/>
    </location>
</feature>
<evidence type="ECO:0000313" key="9">
    <source>
        <dbReference type="EMBL" id="GMT37907.1"/>
    </source>
</evidence>
<dbReference type="GO" id="GO:0005737">
    <property type="term" value="C:cytoplasm"/>
    <property type="evidence" value="ECO:0007669"/>
    <property type="project" value="TreeGrafter"/>
</dbReference>
<keyword evidence="6" id="KW-1133">Transmembrane helix</keyword>
<keyword evidence="10" id="KW-1185">Reference proteome</keyword>
<keyword evidence="3" id="KW-0378">Hydrolase</keyword>
<accession>A0AAV5W253</accession>
<dbReference type="EMBL" id="BTSY01000330">
    <property type="protein sequence ID" value="GMT37907.1"/>
    <property type="molecule type" value="Genomic_DNA"/>
</dbReference>
<feature type="compositionally biased region" description="Basic and acidic residues" evidence="5">
    <location>
        <begin position="45"/>
        <end position="54"/>
    </location>
</feature>
<proteinExistence type="inferred from homology"/>
<sequence length="334" mass="37381">RMEATRSTVVGQSEHHEGRGDEERRRDETPEPEEQSGVITLGDSPLREDERSEQRQDILDDLELCSDWMEWEELTKRMRLGDLIEFRRVVNIGSTQQRVYTHWAIFVGTLDGRPRIVHLSTENGDFDNLPTSMADSLPAVHAKIMSGNSAEVRCDLLEVAAAGDLVRLNNGDDARVSPLIKEVAVHRATLKLGTRDYHILNNNCEHFVKWCRYGKLYSGQATLAKTLMVGSGVLATSALVAPGIASAALAVSAMAAYSTVAVMGRQIERKKDGSRMISEEYPVKKNEKILGVMSRSKIIEKVNSSRRLAVNLYKAMWRTMKGKRKIGQRMLTAQ</sequence>
<protein>
    <recommendedName>
        <fullName evidence="7">LRAT domain-containing protein</fullName>
    </recommendedName>
</protein>
<evidence type="ECO:0000256" key="4">
    <source>
        <dbReference type="ARBA" id="ARBA00023098"/>
    </source>
</evidence>
<feature type="compositionally biased region" description="Basic and acidic residues" evidence="5">
    <location>
        <begin position="13"/>
        <end position="29"/>
    </location>
</feature>
<dbReference type="EMBL" id="BTSY01000004">
    <property type="protein sequence ID" value="GMT24794.1"/>
    <property type="molecule type" value="Genomic_DNA"/>
</dbReference>
<evidence type="ECO:0000313" key="10">
    <source>
        <dbReference type="Proteomes" id="UP001432322"/>
    </source>
</evidence>
<feature type="compositionally biased region" description="Polar residues" evidence="5">
    <location>
        <begin position="1"/>
        <end position="11"/>
    </location>
</feature>
<keyword evidence="6" id="KW-0812">Transmembrane</keyword>
<evidence type="ECO:0000313" key="8">
    <source>
        <dbReference type="EMBL" id="GMT24794.1"/>
    </source>
</evidence>
<dbReference type="GO" id="GO:0070292">
    <property type="term" value="P:N-acylphosphatidylethanolamine metabolic process"/>
    <property type="evidence" value="ECO:0007669"/>
    <property type="project" value="TreeGrafter"/>
</dbReference>
<dbReference type="InterPro" id="IPR007053">
    <property type="entry name" value="LRAT_dom"/>
</dbReference>
<dbReference type="GO" id="GO:0016410">
    <property type="term" value="F:N-acyltransferase activity"/>
    <property type="evidence" value="ECO:0007669"/>
    <property type="project" value="TreeGrafter"/>
</dbReference>
<dbReference type="Gene3D" id="3.90.1720.10">
    <property type="entry name" value="endopeptidase domain like (from Nostoc punctiforme)"/>
    <property type="match status" value="1"/>
</dbReference>
<evidence type="ECO:0000256" key="1">
    <source>
        <dbReference type="ARBA" id="ARBA00007824"/>
    </source>
</evidence>
<dbReference type="AlphaFoldDB" id="A0AAV5W253"/>
<keyword evidence="2" id="KW-0808">Transferase</keyword>
<gene>
    <name evidence="8" type="ORF">PFISCL1PPCAC_16091</name>
    <name evidence="9" type="ORF">PFISCL1PPCAC_29204</name>
</gene>
<name>A0AAV5W253_9BILA</name>
<dbReference type="Proteomes" id="UP001432322">
    <property type="component" value="Unassembled WGS sequence"/>
</dbReference>
<dbReference type="GO" id="GO:0004623">
    <property type="term" value="F:phospholipase A2 activity"/>
    <property type="evidence" value="ECO:0007669"/>
    <property type="project" value="TreeGrafter"/>
</dbReference>
<dbReference type="PANTHER" id="PTHR13943:SF77">
    <property type="entry name" value="LRAT DOMAIN-CONTAINING PROTEIN"/>
    <property type="match status" value="1"/>
</dbReference>
<comment type="caution">
    <text evidence="8">The sequence shown here is derived from an EMBL/GenBank/DDBJ whole genome shotgun (WGS) entry which is preliminary data.</text>
</comment>
<reference evidence="8" key="1">
    <citation type="submission" date="2023-10" db="EMBL/GenBank/DDBJ databases">
        <title>Genome assembly of Pristionchus species.</title>
        <authorList>
            <person name="Yoshida K."/>
            <person name="Sommer R.J."/>
        </authorList>
    </citation>
    <scope>NUCLEOTIDE SEQUENCE</scope>
    <source>
        <strain evidence="8">RS5133</strain>
    </source>
</reference>
<keyword evidence="4" id="KW-0443">Lipid metabolism</keyword>
<evidence type="ECO:0000256" key="5">
    <source>
        <dbReference type="SAM" id="MobiDB-lite"/>
    </source>
</evidence>
<feature type="domain" description="LRAT" evidence="7">
    <location>
        <begin position="92"/>
        <end position="220"/>
    </location>
</feature>
<evidence type="ECO:0000256" key="6">
    <source>
        <dbReference type="SAM" id="Phobius"/>
    </source>
</evidence>
<dbReference type="PANTHER" id="PTHR13943">
    <property type="entry name" value="HRAS-LIKE SUPPRESSOR - RELATED"/>
    <property type="match status" value="1"/>
</dbReference>
<evidence type="ECO:0000259" key="7">
    <source>
        <dbReference type="PROSITE" id="PS51934"/>
    </source>
</evidence>
<dbReference type="InterPro" id="IPR051496">
    <property type="entry name" value="H-rev107_PLA/AT"/>
</dbReference>
<dbReference type="GO" id="GO:0008970">
    <property type="term" value="F:phospholipase A1 activity"/>
    <property type="evidence" value="ECO:0007669"/>
    <property type="project" value="TreeGrafter"/>
</dbReference>
<keyword evidence="6" id="KW-0472">Membrane</keyword>
<feature type="transmembrane region" description="Helical" evidence="6">
    <location>
        <begin position="247"/>
        <end position="267"/>
    </location>
</feature>
<feature type="non-terminal residue" evidence="8">
    <location>
        <position position="1"/>
    </location>
</feature>
<dbReference type="Pfam" id="PF04970">
    <property type="entry name" value="LRAT"/>
    <property type="match status" value="1"/>
</dbReference>